<dbReference type="EMBL" id="JAWZYT010000984">
    <property type="protein sequence ID" value="KAK4316827.1"/>
    <property type="molecule type" value="Genomic_DNA"/>
</dbReference>
<evidence type="ECO:0000256" key="1">
    <source>
        <dbReference type="SAM" id="MobiDB-lite"/>
    </source>
</evidence>
<evidence type="ECO:0000313" key="2">
    <source>
        <dbReference type="EMBL" id="KAK4316827.1"/>
    </source>
</evidence>
<sequence length="70" mass="8095">MKGITSWGKCCRCWARRARQHRHQRSGRHWEVAPMCFWERQAGGVGRGKQQPQPSRLPGSLATTTNLNRH</sequence>
<accession>A0AAE1Q1M5</accession>
<feature type="compositionally biased region" description="Polar residues" evidence="1">
    <location>
        <begin position="61"/>
        <end position="70"/>
    </location>
</feature>
<dbReference type="Proteomes" id="UP001292094">
    <property type="component" value="Unassembled WGS sequence"/>
</dbReference>
<organism evidence="2 3">
    <name type="scientific">Petrolisthes manimaculis</name>
    <dbReference type="NCBI Taxonomy" id="1843537"/>
    <lineage>
        <taxon>Eukaryota</taxon>
        <taxon>Metazoa</taxon>
        <taxon>Ecdysozoa</taxon>
        <taxon>Arthropoda</taxon>
        <taxon>Crustacea</taxon>
        <taxon>Multicrustacea</taxon>
        <taxon>Malacostraca</taxon>
        <taxon>Eumalacostraca</taxon>
        <taxon>Eucarida</taxon>
        <taxon>Decapoda</taxon>
        <taxon>Pleocyemata</taxon>
        <taxon>Anomura</taxon>
        <taxon>Galatheoidea</taxon>
        <taxon>Porcellanidae</taxon>
        <taxon>Petrolisthes</taxon>
    </lineage>
</organism>
<comment type="caution">
    <text evidence="2">The sequence shown here is derived from an EMBL/GenBank/DDBJ whole genome shotgun (WGS) entry which is preliminary data.</text>
</comment>
<dbReference type="AlphaFoldDB" id="A0AAE1Q1M5"/>
<keyword evidence="3" id="KW-1185">Reference proteome</keyword>
<proteinExistence type="predicted"/>
<evidence type="ECO:0000313" key="3">
    <source>
        <dbReference type="Proteomes" id="UP001292094"/>
    </source>
</evidence>
<feature type="region of interest" description="Disordered" evidence="1">
    <location>
        <begin position="43"/>
        <end position="70"/>
    </location>
</feature>
<reference evidence="2" key="1">
    <citation type="submission" date="2023-11" db="EMBL/GenBank/DDBJ databases">
        <title>Genome assemblies of two species of porcelain crab, Petrolisthes cinctipes and Petrolisthes manimaculis (Anomura: Porcellanidae).</title>
        <authorList>
            <person name="Angst P."/>
        </authorList>
    </citation>
    <scope>NUCLEOTIDE SEQUENCE</scope>
    <source>
        <strain evidence="2">PB745_02</strain>
        <tissue evidence="2">Gill</tissue>
    </source>
</reference>
<name>A0AAE1Q1M5_9EUCA</name>
<gene>
    <name evidence="2" type="ORF">Pmani_012080</name>
</gene>
<protein>
    <submittedName>
        <fullName evidence="2">Uncharacterized protein</fullName>
    </submittedName>
</protein>